<dbReference type="EMBL" id="AZFM01000002">
    <property type="protein sequence ID" value="KRL91336.1"/>
    <property type="molecule type" value="Genomic_DNA"/>
</dbReference>
<name>A0A0R1UJE7_9LACO</name>
<dbReference type="PATRIC" id="fig|1423763.3.peg.639"/>
<evidence type="ECO:0000313" key="1">
    <source>
        <dbReference type="EMBL" id="KRL91336.1"/>
    </source>
</evidence>
<accession>A0A0R1UJE7</accession>
<dbReference type="OrthoDB" id="2166222at2"/>
<evidence type="ECO:0008006" key="3">
    <source>
        <dbReference type="Google" id="ProtNLM"/>
    </source>
</evidence>
<comment type="caution">
    <text evidence="1">The sequence shown here is derived from an EMBL/GenBank/DDBJ whole genome shotgun (WGS) entry which is preliminary data.</text>
</comment>
<dbReference type="Proteomes" id="UP000051036">
    <property type="component" value="Unassembled WGS sequence"/>
</dbReference>
<gene>
    <name evidence="1" type="ORF">FC46_GL000635</name>
</gene>
<dbReference type="InterPro" id="IPR014965">
    <property type="entry name" value="Amino_acid_metab_prot_put"/>
</dbReference>
<dbReference type="AlphaFoldDB" id="A0A0R1UJE7"/>
<keyword evidence="2" id="KW-1185">Reference proteome</keyword>
<proteinExistence type="predicted"/>
<protein>
    <recommendedName>
        <fullName evidence="3">Amino acid metabolism</fullName>
    </recommendedName>
</protein>
<dbReference type="RefSeq" id="WP_057797170.1">
    <property type="nucleotide sequence ID" value="NZ_AZFM01000002.1"/>
</dbReference>
<dbReference type="SUPFAM" id="SSF160800">
    <property type="entry name" value="Lp2179-like"/>
    <property type="match status" value="1"/>
</dbReference>
<reference evidence="1 2" key="1">
    <citation type="journal article" date="2015" name="Genome Announc.">
        <title>Expanding the biotechnology potential of lactobacilli through comparative genomics of 213 strains and associated genera.</title>
        <authorList>
            <person name="Sun Z."/>
            <person name="Harris H.M."/>
            <person name="McCann A."/>
            <person name="Guo C."/>
            <person name="Argimon S."/>
            <person name="Zhang W."/>
            <person name="Yang X."/>
            <person name="Jeffery I.B."/>
            <person name="Cooney J.C."/>
            <person name="Kagawa T.F."/>
            <person name="Liu W."/>
            <person name="Song Y."/>
            <person name="Salvetti E."/>
            <person name="Wrobel A."/>
            <person name="Rasinkangas P."/>
            <person name="Parkhill J."/>
            <person name="Rea M.C."/>
            <person name="O'Sullivan O."/>
            <person name="Ritari J."/>
            <person name="Douillard F.P."/>
            <person name="Paul Ross R."/>
            <person name="Yang R."/>
            <person name="Briner A.E."/>
            <person name="Felis G.E."/>
            <person name="de Vos W.M."/>
            <person name="Barrangou R."/>
            <person name="Klaenhammer T.R."/>
            <person name="Caufield P.W."/>
            <person name="Cui Y."/>
            <person name="Zhang H."/>
            <person name="O'Toole P.W."/>
        </authorList>
    </citation>
    <scope>NUCLEOTIDE SEQUENCE [LARGE SCALE GENOMIC DNA]</scope>
    <source>
        <strain evidence="1 2">DSM 16043</strain>
    </source>
</reference>
<dbReference type="Pfam" id="PF08866">
    <property type="entry name" value="DUF1831"/>
    <property type="match status" value="1"/>
</dbReference>
<organism evidence="1 2">
    <name type="scientific">Lactobacillus kalixensis DSM 16043</name>
    <dbReference type="NCBI Taxonomy" id="1423763"/>
    <lineage>
        <taxon>Bacteria</taxon>
        <taxon>Bacillati</taxon>
        <taxon>Bacillota</taxon>
        <taxon>Bacilli</taxon>
        <taxon>Lactobacillales</taxon>
        <taxon>Lactobacillaceae</taxon>
        <taxon>Lactobacillus</taxon>
    </lineage>
</organism>
<sequence length="114" mass="13146">MANTVMINGDQRKFTLNPDIKLYALIDAGFVKTNKGNYNYEHPLYNDSPYNAPTKLKMTINKDLSHLTMVVTDRSGLQKVNIFKNKQLTPTVELLDYILKDLEERNILVEVKKD</sequence>
<dbReference type="InterPro" id="IPR035942">
    <property type="entry name" value="Lp2179-like_sf"/>
</dbReference>
<dbReference type="Gene3D" id="3.30.1820.10">
    <property type="entry name" value="Lp2179-like"/>
    <property type="match status" value="1"/>
</dbReference>
<evidence type="ECO:0000313" key="2">
    <source>
        <dbReference type="Proteomes" id="UP000051036"/>
    </source>
</evidence>
<dbReference type="STRING" id="1423763.FC46_GL000635"/>